<reference evidence="2 3" key="1">
    <citation type="journal article" date="2012" name="J. Bacteriol.">
        <title>Genome sequence of an alkane-degrading bacterium, Alcanivorax pacificus type strain W11-5, isolated from deep sea sediment.</title>
        <authorList>
            <person name="Lai Q."/>
            <person name="Shao Z."/>
        </authorList>
    </citation>
    <scope>NUCLEOTIDE SEQUENCE [LARGE SCALE GENOMIC DNA]</scope>
    <source>
        <strain evidence="2 3">W11-5</strain>
    </source>
</reference>
<accession>A0A0B4XN36</accession>
<dbReference type="KEGG" id="apac:S7S_16935"/>
<dbReference type="Proteomes" id="UP000006764">
    <property type="component" value="Chromosome"/>
</dbReference>
<protein>
    <submittedName>
        <fullName evidence="2">Alkylhydroperoxidase</fullName>
    </submittedName>
</protein>
<dbReference type="PANTHER" id="PTHR34846">
    <property type="entry name" value="4-CARBOXYMUCONOLACTONE DECARBOXYLASE FAMILY PROTEIN (AFU_ORTHOLOGUE AFUA_6G11590)"/>
    <property type="match status" value="1"/>
</dbReference>
<dbReference type="Pfam" id="PF02627">
    <property type="entry name" value="CMD"/>
    <property type="match status" value="1"/>
</dbReference>
<dbReference type="GO" id="GO:0051920">
    <property type="term" value="F:peroxiredoxin activity"/>
    <property type="evidence" value="ECO:0007669"/>
    <property type="project" value="InterPro"/>
</dbReference>
<evidence type="ECO:0000259" key="1">
    <source>
        <dbReference type="Pfam" id="PF02627"/>
    </source>
</evidence>
<evidence type="ECO:0000313" key="3">
    <source>
        <dbReference type="Proteomes" id="UP000006764"/>
    </source>
</evidence>
<sequence>MSDARLDYYAHNKDAILHLAGTRRHLKQLTPALSLLVELRVSQINGCAYCLSLHAPEARHAGLSQRQLDCLAAWREAGTLFDAQQRAALTWAESLTDIATTHAPDADFDAVKAVFTDAEIVDLTLCIANINALNRVAVSLRRAPDGA</sequence>
<keyword evidence="2" id="KW-0560">Oxidoreductase</keyword>
<keyword evidence="2" id="KW-0575">Peroxidase</keyword>
<organism evidence="2 3">
    <name type="scientific">Isoalcanivorax pacificus W11-5</name>
    <dbReference type="NCBI Taxonomy" id="391936"/>
    <lineage>
        <taxon>Bacteria</taxon>
        <taxon>Pseudomonadati</taxon>
        <taxon>Pseudomonadota</taxon>
        <taxon>Gammaproteobacteria</taxon>
        <taxon>Oceanospirillales</taxon>
        <taxon>Alcanivoracaceae</taxon>
        <taxon>Isoalcanivorax</taxon>
    </lineage>
</organism>
<dbReference type="STRING" id="391936.S7S_16935"/>
<keyword evidence="3" id="KW-1185">Reference proteome</keyword>
<dbReference type="InterPro" id="IPR003779">
    <property type="entry name" value="CMD-like"/>
</dbReference>
<dbReference type="HOGENOM" id="CLU_082760_6_0_6"/>
<dbReference type="EMBL" id="CP004387">
    <property type="protein sequence ID" value="AJD49799.1"/>
    <property type="molecule type" value="Genomic_DNA"/>
</dbReference>
<dbReference type="Gene3D" id="1.20.1290.10">
    <property type="entry name" value="AhpD-like"/>
    <property type="match status" value="1"/>
</dbReference>
<dbReference type="AlphaFoldDB" id="A0A0B4XN36"/>
<dbReference type="SUPFAM" id="SSF69118">
    <property type="entry name" value="AhpD-like"/>
    <property type="match status" value="1"/>
</dbReference>
<dbReference type="InterPro" id="IPR004675">
    <property type="entry name" value="AhpD_core"/>
</dbReference>
<proteinExistence type="predicted"/>
<feature type="domain" description="Carboxymuconolactone decarboxylase-like" evidence="1">
    <location>
        <begin position="16"/>
        <end position="93"/>
    </location>
</feature>
<dbReference type="PANTHER" id="PTHR34846:SF10">
    <property type="entry name" value="CYTOPLASMIC PROTEIN"/>
    <property type="match status" value="1"/>
</dbReference>
<dbReference type="RefSeq" id="WP_008733008.1">
    <property type="nucleotide sequence ID" value="NZ_CP004387.1"/>
</dbReference>
<dbReference type="OrthoDB" id="9801997at2"/>
<gene>
    <name evidence="2" type="ORF">S7S_16935</name>
</gene>
<dbReference type="NCBIfam" id="TIGR00778">
    <property type="entry name" value="ahpD_dom"/>
    <property type="match status" value="1"/>
</dbReference>
<dbReference type="InterPro" id="IPR029032">
    <property type="entry name" value="AhpD-like"/>
</dbReference>
<evidence type="ECO:0000313" key="2">
    <source>
        <dbReference type="EMBL" id="AJD49799.1"/>
    </source>
</evidence>
<name>A0A0B4XN36_9GAMM</name>